<dbReference type="InterPro" id="IPR013149">
    <property type="entry name" value="ADH-like_C"/>
</dbReference>
<keyword evidence="7" id="KW-0521">NADP</keyword>
<comment type="cofactor">
    <cofactor evidence="1">
        <name>Zn(2+)</name>
        <dbReference type="ChEBI" id="CHEBI:29105"/>
    </cofactor>
</comment>
<dbReference type="InterPro" id="IPR036291">
    <property type="entry name" value="NAD(P)-bd_dom_sf"/>
</dbReference>
<dbReference type="Gene3D" id="3.40.50.720">
    <property type="entry name" value="NAD(P)-binding Rossmann-like Domain"/>
    <property type="match status" value="1"/>
</dbReference>
<evidence type="ECO:0000256" key="5">
    <source>
        <dbReference type="ARBA" id="ARBA00022723"/>
    </source>
</evidence>
<gene>
    <name evidence="13" type="ORF">CEP54_002639</name>
</gene>
<dbReference type="Proteomes" id="UP000288168">
    <property type="component" value="Unassembled WGS sequence"/>
</dbReference>
<evidence type="ECO:0000256" key="10">
    <source>
        <dbReference type="ARBA" id="ARBA00050997"/>
    </source>
</evidence>
<evidence type="ECO:0000313" key="14">
    <source>
        <dbReference type="Proteomes" id="UP000288168"/>
    </source>
</evidence>
<evidence type="ECO:0000259" key="12">
    <source>
        <dbReference type="Pfam" id="PF00107"/>
    </source>
</evidence>
<proteinExistence type="inferred from homology"/>
<comment type="caution">
    <text evidence="13">The sequence shown here is derived from an EMBL/GenBank/DDBJ whole genome shotgun (WGS) entry which is preliminary data.</text>
</comment>
<feature type="transmembrane region" description="Helical" evidence="11">
    <location>
        <begin position="15"/>
        <end position="36"/>
    </location>
</feature>
<sequence>MDERFPRYGAGPDKSVGVIGVGGLGHLAILLAKALGASRVVGISRREYKRQDTLKLGADEYVATAENEDWAPSHARSLDLIINTISIANMPLQKYLGLLALGGTFVQIGAPEEPLSLPAFSLIRTRVCMTGSVIGSPNEIRELLKLVFDKKVQPWAET</sequence>
<dbReference type="EMBL" id="NKCI01000016">
    <property type="protein sequence ID" value="RSL68717.1"/>
    <property type="molecule type" value="Genomic_DNA"/>
</dbReference>
<dbReference type="GO" id="GO:0006066">
    <property type="term" value="P:alcohol metabolic process"/>
    <property type="evidence" value="ECO:0007669"/>
    <property type="project" value="UniProtKB-ARBA"/>
</dbReference>
<evidence type="ECO:0000313" key="13">
    <source>
        <dbReference type="EMBL" id="RSL68717.1"/>
    </source>
</evidence>
<dbReference type="EC" id="1.1.1.2" evidence="9"/>
<dbReference type="GO" id="GO:0008106">
    <property type="term" value="F:alcohol dehydrogenase (NADP+) activity"/>
    <property type="evidence" value="ECO:0007669"/>
    <property type="project" value="UniProtKB-EC"/>
</dbReference>
<dbReference type="STRING" id="1325734.A0A428QTV5"/>
<reference evidence="13 14" key="1">
    <citation type="submission" date="2017-06" db="EMBL/GenBank/DDBJ databases">
        <title>Comparative genomic analysis of Ambrosia Fusariam Clade fungi.</title>
        <authorList>
            <person name="Stajich J.E."/>
            <person name="Carrillo J."/>
            <person name="Kijimoto T."/>
            <person name="Eskalen A."/>
            <person name="O'Donnell K."/>
            <person name="Kasson M."/>
        </authorList>
    </citation>
    <scope>NUCLEOTIDE SEQUENCE [LARGE SCALE GENOMIC DNA]</scope>
    <source>
        <strain evidence="13 14">NRRL62584</strain>
    </source>
</reference>
<dbReference type="Pfam" id="PF00107">
    <property type="entry name" value="ADH_zinc_N"/>
    <property type="match status" value="1"/>
</dbReference>
<evidence type="ECO:0000256" key="2">
    <source>
        <dbReference type="ARBA" id="ARBA00008072"/>
    </source>
</evidence>
<keyword evidence="11" id="KW-0812">Transmembrane</keyword>
<protein>
    <recommendedName>
        <fullName evidence="9">alcohol dehydrogenase (NADP(+))</fullName>
        <ecNumber evidence="9">1.1.1.2</ecNumber>
    </recommendedName>
</protein>
<organism evidence="13 14">
    <name type="scientific">Fusarium duplospermum</name>
    <dbReference type="NCBI Taxonomy" id="1325734"/>
    <lineage>
        <taxon>Eukaryota</taxon>
        <taxon>Fungi</taxon>
        <taxon>Dikarya</taxon>
        <taxon>Ascomycota</taxon>
        <taxon>Pezizomycotina</taxon>
        <taxon>Sordariomycetes</taxon>
        <taxon>Hypocreomycetidae</taxon>
        <taxon>Hypocreales</taxon>
        <taxon>Nectriaceae</taxon>
        <taxon>Fusarium</taxon>
        <taxon>Fusarium solani species complex</taxon>
    </lineage>
</organism>
<comment type="similarity">
    <text evidence="2">Belongs to the zinc-containing alcohol dehydrogenase family.</text>
</comment>
<evidence type="ECO:0000256" key="1">
    <source>
        <dbReference type="ARBA" id="ARBA00001947"/>
    </source>
</evidence>
<evidence type="ECO:0000256" key="7">
    <source>
        <dbReference type="ARBA" id="ARBA00022857"/>
    </source>
</evidence>
<evidence type="ECO:0000256" key="4">
    <source>
        <dbReference type="ARBA" id="ARBA00022553"/>
    </source>
</evidence>
<evidence type="ECO:0000256" key="11">
    <source>
        <dbReference type="SAM" id="Phobius"/>
    </source>
</evidence>
<evidence type="ECO:0000256" key="9">
    <source>
        <dbReference type="ARBA" id="ARBA00024074"/>
    </source>
</evidence>
<dbReference type="GO" id="GO:0046872">
    <property type="term" value="F:metal ion binding"/>
    <property type="evidence" value="ECO:0007669"/>
    <property type="project" value="UniProtKB-KW"/>
</dbReference>
<dbReference type="AlphaFoldDB" id="A0A428QTV5"/>
<keyword evidence="11" id="KW-1133">Transmembrane helix</keyword>
<keyword evidence="6" id="KW-0862">Zinc</keyword>
<dbReference type="OrthoDB" id="1879366at2759"/>
<evidence type="ECO:0000256" key="3">
    <source>
        <dbReference type="ARBA" id="ARBA00011738"/>
    </source>
</evidence>
<dbReference type="PANTHER" id="PTHR42683">
    <property type="entry name" value="ALDEHYDE REDUCTASE"/>
    <property type="match status" value="1"/>
</dbReference>
<keyword evidence="8" id="KW-0560">Oxidoreductase</keyword>
<evidence type="ECO:0000256" key="8">
    <source>
        <dbReference type="ARBA" id="ARBA00023002"/>
    </source>
</evidence>
<comment type="subunit">
    <text evidence="3">Homodimer.</text>
</comment>
<comment type="catalytic activity">
    <reaction evidence="10">
        <text>a primary alcohol + NADP(+) = an aldehyde + NADPH + H(+)</text>
        <dbReference type="Rhea" id="RHEA:15937"/>
        <dbReference type="ChEBI" id="CHEBI:15378"/>
        <dbReference type="ChEBI" id="CHEBI:15734"/>
        <dbReference type="ChEBI" id="CHEBI:17478"/>
        <dbReference type="ChEBI" id="CHEBI:57783"/>
        <dbReference type="ChEBI" id="CHEBI:58349"/>
        <dbReference type="EC" id="1.1.1.2"/>
    </reaction>
    <physiologicalReaction direction="left-to-right" evidence="10">
        <dbReference type="Rhea" id="RHEA:15938"/>
    </physiologicalReaction>
    <physiologicalReaction direction="right-to-left" evidence="10">
        <dbReference type="Rhea" id="RHEA:15939"/>
    </physiologicalReaction>
</comment>
<keyword evidence="4" id="KW-0597">Phosphoprotein</keyword>
<keyword evidence="14" id="KW-1185">Reference proteome</keyword>
<dbReference type="InterPro" id="IPR047109">
    <property type="entry name" value="CAD-like"/>
</dbReference>
<evidence type="ECO:0000256" key="6">
    <source>
        <dbReference type="ARBA" id="ARBA00022833"/>
    </source>
</evidence>
<keyword evidence="11" id="KW-0472">Membrane</keyword>
<feature type="domain" description="Alcohol dehydrogenase-like C-terminal" evidence="12">
    <location>
        <begin position="23"/>
        <end position="147"/>
    </location>
</feature>
<dbReference type="FunFam" id="3.40.50.720:FF:000158">
    <property type="entry name" value="Zinc-binding alcohol dehydrogenase"/>
    <property type="match status" value="1"/>
</dbReference>
<accession>A0A428QTV5</accession>
<dbReference type="SUPFAM" id="SSF51735">
    <property type="entry name" value="NAD(P)-binding Rossmann-fold domains"/>
    <property type="match status" value="1"/>
</dbReference>
<keyword evidence="5" id="KW-0479">Metal-binding</keyword>
<name>A0A428QTV5_9HYPO</name>